<evidence type="ECO:0000313" key="6">
    <source>
        <dbReference type="EMBL" id="OEV05758.1"/>
    </source>
</evidence>
<accession>A0A1E7KPC2</accession>
<sequence length="223" mass="23336">MASGEQVGLVGGSGAGKSTLLDILTGRLSPTFGIFKINDTIVRGDGPPWGMVGTAVPEQTMCPELSGRAWLKGVARRAELDEPAASRWLSRLLWRMGLSALGASALGSYPPWARKLLSLAAASAGCPPVIVLDEPAAGLCGPHIAILRRLVNTWCAEGSAVLVSTARTDAAALGCHRLYVMESGTIVASGTRNQLYGMGALVPHPLVSTLCCQQELHDLRGPR</sequence>
<dbReference type="PANTHER" id="PTHR43335">
    <property type="entry name" value="ABC TRANSPORTER, ATP-BINDING PROTEIN"/>
    <property type="match status" value="1"/>
</dbReference>
<dbReference type="GO" id="GO:0016887">
    <property type="term" value="F:ATP hydrolysis activity"/>
    <property type="evidence" value="ECO:0007669"/>
    <property type="project" value="InterPro"/>
</dbReference>
<evidence type="ECO:0000313" key="7">
    <source>
        <dbReference type="Proteomes" id="UP000176101"/>
    </source>
</evidence>
<dbReference type="PATRIC" id="fig|1075402.3.peg.3801"/>
<comment type="similarity">
    <text evidence="1">Belongs to the ABC transporter superfamily.</text>
</comment>
<dbReference type="Pfam" id="PF00005">
    <property type="entry name" value="ABC_tran"/>
    <property type="match status" value="1"/>
</dbReference>
<gene>
    <name evidence="6" type="ORF">AN216_02070</name>
</gene>
<dbReference type="PANTHER" id="PTHR43335:SF4">
    <property type="entry name" value="ABC TRANSPORTER, ATP-BINDING PROTEIN"/>
    <property type="match status" value="1"/>
</dbReference>
<dbReference type="InterPro" id="IPR027417">
    <property type="entry name" value="P-loop_NTPase"/>
</dbReference>
<dbReference type="Proteomes" id="UP000176101">
    <property type="component" value="Unassembled WGS sequence"/>
</dbReference>
<dbReference type="AlphaFoldDB" id="A0A1E7KPC2"/>
<keyword evidence="7" id="KW-1185">Reference proteome</keyword>
<comment type="caution">
    <text evidence="6">The sequence shown here is derived from an EMBL/GenBank/DDBJ whole genome shotgun (WGS) entry which is preliminary data.</text>
</comment>
<dbReference type="GO" id="GO:0005524">
    <property type="term" value="F:ATP binding"/>
    <property type="evidence" value="ECO:0007669"/>
    <property type="project" value="UniProtKB-KW"/>
</dbReference>
<name>A0A1E7KPC2_9ACTN</name>
<dbReference type="SUPFAM" id="SSF52540">
    <property type="entry name" value="P-loop containing nucleoside triphosphate hydrolases"/>
    <property type="match status" value="1"/>
</dbReference>
<keyword evidence="3" id="KW-0547">Nucleotide-binding</keyword>
<keyword evidence="2" id="KW-0813">Transport</keyword>
<dbReference type="Gene3D" id="3.40.50.300">
    <property type="entry name" value="P-loop containing nucleotide triphosphate hydrolases"/>
    <property type="match status" value="1"/>
</dbReference>
<organism evidence="6 7">
    <name type="scientific">Streptomyces oceani</name>
    <dbReference type="NCBI Taxonomy" id="1075402"/>
    <lineage>
        <taxon>Bacteria</taxon>
        <taxon>Bacillati</taxon>
        <taxon>Actinomycetota</taxon>
        <taxon>Actinomycetes</taxon>
        <taxon>Kitasatosporales</taxon>
        <taxon>Streptomycetaceae</taxon>
        <taxon>Streptomyces</taxon>
    </lineage>
</organism>
<protein>
    <recommendedName>
        <fullName evidence="5">AAA+ ATPase domain-containing protein</fullName>
    </recommendedName>
</protein>
<evidence type="ECO:0000256" key="1">
    <source>
        <dbReference type="ARBA" id="ARBA00005417"/>
    </source>
</evidence>
<evidence type="ECO:0000256" key="4">
    <source>
        <dbReference type="ARBA" id="ARBA00022840"/>
    </source>
</evidence>
<reference evidence="6 7" key="1">
    <citation type="journal article" date="2016" name="Front. Microbiol.">
        <title>Comparative Genomics Analysis of Streptomyces Species Reveals Their Adaptation to the Marine Environment and Their Diversity at the Genomic Level.</title>
        <authorList>
            <person name="Tian X."/>
            <person name="Zhang Z."/>
            <person name="Yang T."/>
            <person name="Chen M."/>
            <person name="Li J."/>
            <person name="Chen F."/>
            <person name="Yang J."/>
            <person name="Li W."/>
            <person name="Zhang B."/>
            <person name="Zhang Z."/>
            <person name="Wu J."/>
            <person name="Zhang C."/>
            <person name="Long L."/>
            <person name="Xiao J."/>
        </authorList>
    </citation>
    <scope>NUCLEOTIDE SEQUENCE [LARGE SCALE GENOMIC DNA]</scope>
    <source>
        <strain evidence="6 7">SCSIO 02100</strain>
    </source>
</reference>
<feature type="domain" description="AAA+ ATPase" evidence="5">
    <location>
        <begin position="3"/>
        <end position="220"/>
    </location>
</feature>
<dbReference type="EMBL" id="LJGU01000093">
    <property type="protein sequence ID" value="OEV05758.1"/>
    <property type="molecule type" value="Genomic_DNA"/>
</dbReference>
<keyword evidence="4" id="KW-0067">ATP-binding</keyword>
<evidence type="ECO:0000256" key="2">
    <source>
        <dbReference type="ARBA" id="ARBA00022448"/>
    </source>
</evidence>
<evidence type="ECO:0000256" key="3">
    <source>
        <dbReference type="ARBA" id="ARBA00022741"/>
    </source>
</evidence>
<dbReference type="InterPro" id="IPR003593">
    <property type="entry name" value="AAA+_ATPase"/>
</dbReference>
<dbReference type="STRING" id="1075402.AN216_02070"/>
<proteinExistence type="inferred from homology"/>
<dbReference type="SMART" id="SM00382">
    <property type="entry name" value="AAA"/>
    <property type="match status" value="1"/>
</dbReference>
<dbReference type="InterPro" id="IPR003439">
    <property type="entry name" value="ABC_transporter-like_ATP-bd"/>
</dbReference>
<evidence type="ECO:0000259" key="5">
    <source>
        <dbReference type="SMART" id="SM00382"/>
    </source>
</evidence>